<sequence>MLFIHLLSLFTAASGAAVSHNDRRGPRRKPEPPSAPNSIDLNNAPPRPDQTDGVLCDIGQFSKTRSMAFTARDQSDGPYGYLAGISGTAEQDAGPSLCTRVSCAWDLGVYFCNDNNHHISVPWTDIATYVNDIGMTCGGGVHLPDPITGYDDHGTDFFDFTKNKPMNGQKFNKDNWNVYINGDKC</sequence>
<keyword evidence="2" id="KW-0732">Signal</keyword>
<comment type="caution">
    <text evidence="3">The sequence shown here is derived from an EMBL/GenBank/DDBJ whole genome shotgun (WGS) entry which is preliminary data.</text>
</comment>
<evidence type="ECO:0000313" key="3">
    <source>
        <dbReference type="EMBL" id="KAF5343375.1"/>
    </source>
</evidence>
<feature type="region of interest" description="Disordered" evidence="1">
    <location>
        <begin position="18"/>
        <end position="52"/>
    </location>
</feature>
<name>A0A8H5FN72_9AGAR</name>
<dbReference type="EMBL" id="JAACJM010000141">
    <property type="protein sequence ID" value="KAF5343375.1"/>
    <property type="molecule type" value="Genomic_DNA"/>
</dbReference>
<dbReference type="AlphaFoldDB" id="A0A8H5FN72"/>
<protein>
    <submittedName>
        <fullName evidence="3">Uncharacterized protein</fullName>
    </submittedName>
</protein>
<keyword evidence="4" id="KW-1185">Reference proteome</keyword>
<dbReference type="Proteomes" id="UP000559256">
    <property type="component" value="Unassembled WGS sequence"/>
</dbReference>
<evidence type="ECO:0000256" key="1">
    <source>
        <dbReference type="SAM" id="MobiDB-lite"/>
    </source>
</evidence>
<dbReference type="PANTHER" id="PTHR35605">
    <property type="entry name" value="ECP2 EFFECTOR PROTEIN DOMAIN-CONTAINING PROTEIN-RELATED"/>
    <property type="match status" value="1"/>
</dbReference>
<organism evidence="3 4">
    <name type="scientific">Tetrapyrgos nigripes</name>
    <dbReference type="NCBI Taxonomy" id="182062"/>
    <lineage>
        <taxon>Eukaryota</taxon>
        <taxon>Fungi</taxon>
        <taxon>Dikarya</taxon>
        <taxon>Basidiomycota</taxon>
        <taxon>Agaricomycotina</taxon>
        <taxon>Agaricomycetes</taxon>
        <taxon>Agaricomycetidae</taxon>
        <taxon>Agaricales</taxon>
        <taxon>Marasmiineae</taxon>
        <taxon>Marasmiaceae</taxon>
        <taxon>Tetrapyrgos</taxon>
    </lineage>
</organism>
<accession>A0A8H5FN72</accession>
<proteinExistence type="predicted"/>
<feature type="chain" id="PRO_5034687901" evidence="2">
    <location>
        <begin position="16"/>
        <end position="185"/>
    </location>
</feature>
<evidence type="ECO:0000313" key="4">
    <source>
        <dbReference type="Proteomes" id="UP000559256"/>
    </source>
</evidence>
<gene>
    <name evidence="3" type="ORF">D9758_015627</name>
</gene>
<dbReference type="OrthoDB" id="2951647at2759"/>
<reference evidence="3 4" key="1">
    <citation type="journal article" date="2020" name="ISME J.">
        <title>Uncovering the hidden diversity of litter-decomposition mechanisms in mushroom-forming fungi.</title>
        <authorList>
            <person name="Floudas D."/>
            <person name="Bentzer J."/>
            <person name="Ahren D."/>
            <person name="Johansson T."/>
            <person name="Persson P."/>
            <person name="Tunlid A."/>
        </authorList>
    </citation>
    <scope>NUCLEOTIDE SEQUENCE [LARGE SCALE GENOMIC DNA]</scope>
    <source>
        <strain evidence="3 4">CBS 291.85</strain>
    </source>
</reference>
<feature type="signal peptide" evidence="2">
    <location>
        <begin position="1"/>
        <end position="15"/>
    </location>
</feature>
<feature type="compositionally biased region" description="Basic and acidic residues" evidence="1">
    <location>
        <begin position="20"/>
        <end position="31"/>
    </location>
</feature>
<dbReference type="PANTHER" id="PTHR35605:SF1">
    <property type="entry name" value="ECP2 EFFECTOR PROTEIN DOMAIN-CONTAINING PROTEIN-RELATED"/>
    <property type="match status" value="1"/>
</dbReference>
<evidence type="ECO:0000256" key="2">
    <source>
        <dbReference type="SAM" id="SignalP"/>
    </source>
</evidence>